<protein>
    <recommendedName>
        <fullName evidence="1">YokE-like PH domain-containing protein</fullName>
    </recommendedName>
</protein>
<evidence type="ECO:0000313" key="2">
    <source>
        <dbReference type="EMBL" id="MBM7690803.1"/>
    </source>
</evidence>
<keyword evidence="3" id="KW-1185">Reference proteome</keyword>
<dbReference type="Pfam" id="PF14470">
    <property type="entry name" value="bPH_3"/>
    <property type="match status" value="1"/>
</dbReference>
<evidence type="ECO:0000259" key="1">
    <source>
        <dbReference type="Pfam" id="PF14470"/>
    </source>
</evidence>
<dbReference type="Proteomes" id="UP000823486">
    <property type="component" value="Unassembled WGS sequence"/>
</dbReference>
<gene>
    <name evidence="2" type="ORF">JOC77_000206</name>
</gene>
<feature type="domain" description="YokE-like PH" evidence="1">
    <location>
        <begin position="34"/>
        <end position="110"/>
    </location>
</feature>
<dbReference type="InterPro" id="IPR039519">
    <property type="entry name" value="YokE-like_PH"/>
</dbReference>
<accession>A0ABS2QE67</accession>
<reference evidence="2 3" key="1">
    <citation type="submission" date="2021-01" db="EMBL/GenBank/DDBJ databases">
        <title>Genomic Encyclopedia of Type Strains, Phase IV (KMG-IV): sequencing the most valuable type-strain genomes for metagenomic binning, comparative biology and taxonomic classification.</title>
        <authorList>
            <person name="Goeker M."/>
        </authorList>
    </citation>
    <scope>NUCLEOTIDE SEQUENCE [LARGE SCALE GENOMIC DNA]</scope>
    <source>
        <strain evidence="2 3">DSM 105482</strain>
    </source>
</reference>
<evidence type="ECO:0000313" key="3">
    <source>
        <dbReference type="Proteomes" id="UP000823486"/>
    </source>
</evidence>
<name>A0ABS2QE67_9BACI</name>
<sequence>MRYKKIINHMRSLGDTYELICIYTFVQCEYDLSKNKEMNDYLIVTSKRVLFVDHNQTTSRKFRYQTIRDVSLFKDGVLERGLYIHYGGKRLEFDEIYDSAQMKRVGNLIKQMSAQIS</sequence>
<dbReference type="EMBL" id="JAFBFI010000001">
    <property type="protein sequence ID" value="MBM7690803.1"/>
    <property type="molecule type" value="Genomic_DNA"/>
</dbReference>
<dbReference type="RefSeq" id="WP_204537483.1">
    <property type="nucleotide sequence ID" value="NZ_JAFBFI010000001.1"/>
</dbReference>
<organism evidence="2 3">
    <name type="scientific">Peribacillus deserti</name>
    <dbReference type="NCBI Taxonomy" id="673318"/>
    <lineage>
        <taxon>Bacteria</taxon>
        <taxon>Bacillati</taxon>
        <taxon>Bacillota</taxon>
        <taxon>Bacilli</taxon>
        <taxon>Bacillales</taxon>
        <taxon>Bacillaceae</taxon>
        <taxon>Peribacillus</taxon>
    </lineage>
</organism>
<proteinExistence type="predicted"/>
<comment type="caution">
    <text evidence="2">The sequence shown here is derived from an EMBL/GenBank/DDBJ whole genome shotgun (WGS) entry which is preliminary data.</text>
</comment>